<reference evidence="11 12" key="1">
    <citation type="journal article" date="2018" name="Gigascience">
        <title>Genomes of trombidid mites reveal novel predicted allergens and laterally-transferred genes associated with secondary metabolism.</title>
        <authorList>
            <person name="Dong X."/>
            <person name="Chaisiri K."/>
            <person name="Xia D."/>
            <person name="Armstrong S.D."/>
            <person name="Fang Y."/>
            <person name="Donnelly M.J."/>
            <person name="Kadowaki T."/>
            <person name="McGarry J.W."/>
            <person name="Darby A.C."/>
            <person name="Makepeace B.L."/>
        </authorList>
    </citation>
    <scope>NUCLEOTIDE SEQUENCE [LARGE SCALE GENOMIC DNA]</scope>
    <source>
        <strain evidence="11">UoL-UT</strain>
    </source>
</reference>
<keyword evidence="5" id="KW-0547">Nucleotide-binding</keyword>
<evidence type="ECO:0000256" key="3">
    <source>
        <dbReference type="ARBA" id="ARBA00022448"/>
    </source>
</evidence>
<evidence type="ECO:0000256" key="1">
    <source>
        <dbReference type="ARBA" id="ARBA00004141"/>
    </source>
</evidence>
<organism evidence="11 12">
    <name type="scientific">Leptotrombidium deliense</name>
    <dbReference type="NCBI Taxonomy" id="299467"/>
    <lineage>
        <taxon>Eukaryota</taxon>
        <taxon>Metazoa</taxon>
        <taxon>Ecdysozoa</taxon>
        <taxon>Arthropoda</taxon>
        <taxon>Chelicerata</taxon>
        <taxon>Arachnida</taxon>
        <taxon>Acari</taxon>
        <taxon>Acariformes</taxon>
        <taxon>Trombidiformes</taxon>
        <taxon>Prostigmata</taxon>
        <taxon>Anystina</taxon>
        <taxon>Parasitengona</taxon>
        <taxon>Trombiculoidea</taxon>
        <taxon>Trombiculidae</taxon>
        <taxon>Leptotrombidium</taxon>
    </lineage>
</organism>
<evidence type="ECO:0000259" key="10">
    <source>
        <dbReference type="PROSITE" id="PS50929"/>
    </source>
</evidence>
<dbReference type="AlphaFoldDB" id="A0A443RWL4"/>
<feature type="transmembrane region" description="Helical" evidence="9">
    <location>
        <begin position="128"/>
        <end position="147"/>
    </location>
</feature>
<feature type="transmembrane region" description="Helical" evidence="9">
    <location>
        <begin position="184"/>
        <end position="210"/>
    </location>
</feature>
<dbReference type="PROSITE" id="PS50929">
    <property type="entry name" value="ABC_TM1F"/>
    <property type="match status" value="1"/>
</dbReference>
<dbReference type="InterPro" id="IPR036640">
    <property type="entry name" value="ABC1_TM_sf"/>
</dbReference>
<name>A0A443RWL4_9ACAR</name>
<dbReference type="SUPFAM" id="SSF52540">
    <property type="entry name" value="P-loop containing nucleoside triphosphate hydrolases"/>
    <property type="match status" value="1"/>
</dbReference>
<dbReference type="PANTHER" id="PTHR24223">
    <property type="entry name" value="ATP-BINDING CASSETTE SUB-FAMILY C"/>
    <property type="match status" value="1"/>
</dbReference>
<dbReference type="InterPro" id="IPR027417">
    <property type="entry name" value="P-loop_NTPase"/>
</dbReference>
<dbReference type="EMBL" id="NCKV01022827">
    <property type="protein sequence ID" value="RWS19771.1"/>
    <property type="molecule type" value="Genomic_DNA"/>
</dbReference>
<dbReference type="Proteomes" id="UP000288716">
    <property type="component" value="Unassembled WGS sequence"/>
</dbReference>
<feature type="non-terminal residue" evidence="11">
    <location>
        <position position="1"/>
    </location>
</feature>
<dbReference type="GO" id="GO:0016020">
    <property type="term" value="C:membrane"/>
    <property type="evidence" value="ECO:0007669"/>
    <property type="project" value="UniProtKB-SubCell"/>
</dbReference>
<keyword evidence="6" id="KW-0067">ATP-binding</keyword>
<evidence type="ECO:0000256" key="4">
    <source>
        <dbReference type="ARBA" id="ARBA00022692"/>
    </source>
</evidence>
<evidence type="ECO:0000256" key="8">
    <source>
        <dbReference type="ARBA" id="ARBA00023136"/>
    </source>
</evidence>
<evidence type="ECO:0000313" key="11">
    <source>
        <dbReference type="EMBL" id="RWS19771.1"/>
    </source>
</evidence>
<keyword evidence="8 9" id="KW-0472">Membrane</keyword>
<keyword evidence="4 9" id="KW-0812">Transmembrane</keyword>
<comment type="caution">
    <text evidence="11">The sequence shown here is derived from an EMBL/GenBank/DDBJ whole genome shotgun (WGS) entry which is preliminary data.</text>
</comment>
<dbReference type="Pfam" id="PF00664">
    <property type="entry name" value="ABC_membrane"/>
    <property type="match status" value="1"/>
</dbReference>
<dbReference type="Gene3D" id="3.40.50.300">
    <property type="entry name" value="P-loop containing nucleotide triphosphate hydrolases"/>
    <property type="match status" value="1"/>
</dbReference>
<dbReference type="GO" id="GO:0005524">
    <property type="term" value="F:ATP binding"/>
    <property type="evidence" value="ECO:0007669"/>
    <property type="project" value="UniProtKB-KW"/>
</dbReference>
<feature type="non-terminal residue" evidence="11">
    <location>
        <position position="285"/>
    </location>
</feature>
<evidence type="ECO:0000256" key="6">
    <source>
        <dbReference type="ARBA" id="ARBA00022840"/>
    </source>
</evidence>
<sequence length="285" mass="31987">CIDGYLKNKTRILVTHNLQFINKADKVIIINDGQCIAFGTPQQLINSGIDFASMTDDKTEDIDSNEINFEIQEIEEDVDLNEENSLKPIIKAVMSYDEYMESKEEAAFSGSVKLKVHMDYFKAGGNKFVALLAVFAAVSTQFLFQFTDYWLAQWMDSGPSLQKTVNDTEHALPRFVAKEEINNAFIYSALTGILIVGFVIRFGACIFTCLTSSIKLHNTIFRKLLRAPIAFFERNPKGRILNRFTGDMGLLDQTLPMTILNINAVMGNVVGIALLTCIINPYLII</sequence>
<evidence type="ECO:0000256" key="9">
    <source>
        <dbReference type="SAM" id="Phobius"/>
    </source>
</evidence>
<keyword evidence="12" id="KW-1185">Reference proteome</keyword>
<evidence type="ECO:0000256" key="7">
    <source>
        <dbReference type="ARBA" id="ARBA00022989"/>
    </source>
</evidence>
<comment type="similarity">
    <text evidence="2">Belongs to the ABC transporter superfamily. ABCC family. Conjugate transporter (TC 3.A.1.208) subfamily.</text>
</comment>
<evidence type="ECO:0000313" key="12">
    <source>
        <dbReference type="Proteomes" id="UP000288716"/>
    </source>
</evidence>
<protein>
    <recommendedName>
        <fullName evidence="10">ABC transmembrane type-1 domain-containing protein</fullName>
    </recommendedName>
</protein>
<dbReference type="PANTHER" id="PTHR24223:SF456">
    <property type="entry name" value="MULTIDRUG RESISTANCE-ASSOCIATED PROTEIN LETHAL(2)03659"/>
    <property type="match status" value="1"/>
</dbReference>
<dbReference type="SUPFAM" id="SSF90123">
    <property type="entry name" value="ABC transporter transmembrane region"/>
    <property type="match status" value="1"/>
</dbReference>
<dbReference type="InterPro" id="IPR011527">
    <property type="entry name" value="ABC1_TM_dom"/>
</dbReference>
<dbReference type="Gene3D" id="1.20.1560.10">
    <property type="entry name" value="ABC transporter type 1, transmembrane domain"/>
    <property type="match status" value="1"/>
</dbReference>
<feature type="domain" description="ABC transmembrane type-1" evidence="10">
    <location>
        <begin position="131"/>
        <end position="285"/>
    </location>
</feature>
<dbReference type="OrthoDB" id="6508552at2759"/>
<keyword evidence="3" id="KW-0813">Transport</keyword>
<dbReference type="VEuPathDB" id="VectorBase:LDEU012269"/>
<dbReference type="STRING" id="299467.A0A443RWL4"/>
<accession>A0A443RWL4</accession>
<proteinExistence type="inferred from homology"/>
<comment type="subcellular location">
    <subcellularLocation>
        <location evidence="1">Membrane</location>
        <topology evidence="1">Multi-pass membrane protein</topology>
    </subcellularLocation>
</comment>
<evidence type="ECO:0000256" key="5">
    <source>
        <dbReference type="ARBA" id="ARBA00022741"/>
    </source>
</evidence>
<keyword evidence="7 9" id="KW-1133">Transmembrane helix</keyword>
<dbReference type="GO" id="GO:0140359">
    <property type="term" value="F:ABC-type transporter activity"/>
    <property type="evidence" value="ECO:0007669"/>
    <property type="project" value="InterPro"/>
</dbReference>
<dbReference type="InterPro" id="IPR050173">
    <property type="entry name" value="ABC_transporter_C-like"/>
</dbReference>
<gene>
    <name evidence="11" type="ORF">B4U80_12222</name>
</gene>
<feature type="transmembrane region" description="Helical" evidence="9">
    <location>
        <begin position="265"/>
        <end position="284"/>
    </location>
</feature>
<evidence type="ECO:0000256" key="2">
    <source>
        <dbReference type="ARBA" id="ARBA00009726"/>
    </source>
</evidence>